<evidence type="ECO:0000256" key="5">
    <source>
        <dbReference type="ARBA" id="ARBA00022917"/>
    </source>
</evidence>
<organism>
    <name type="scientific">Culex quinquefasciatus</name>
    <name type="common">Southern house mosquito</name>
    <name type="synonym">Culex pungens</name>
    <dbReference type="NCBI Taxonomy" id="7176"/>
    <lineage>
        <taxon>Eukaryota</taxon>
        <taxon>Metazoa</taxon>
        <taxon>Ecdysozoa</taxon>
        <taxon>Arthropoda</taxon>
        <taxon>Hexapoda</taxon>
        <taxon>Insecta</taxon>
        <taxon>Pterygota</taxon>
        <taxon>Neoptera</taxon>
        <taxon>Endopterygota</taxon>
        <taxon>Diptera</taxon>
        <taxon>Nematocera</taxon>
        <taxon>Culicoidea</taxon>
        <taxon>Culicidae</taxon>
        <taxon>Culicinae</taxon>
        <taxon>Culicini</taxon>
        <taxon>Culex</taxon>
        <taxon>Culex</taxon>
    </lineage>
</organism>
<evidence type="ECO:0000256" key="1">
    <source>
        <dbReference type="ARBA" id="ARBA00004496"/>
    </source>
</evidence>
<dbReference type="VEuPathDB" id="VectorBase:CPIJ005761"/>
<keyword evidence="5" id="KW-0648">Protein biosynthesis</keyword>
<dbReference type="InParanoid" id="B0WEW1"/>
<evidence type="ECO:0000256" key="2">
    <source>
        <dbReference type="ARBA" id="ARBA00007249"/>
    </source>
</evidence>
<evidence type="ECO:0000256" key="4">
    <source>
        <dbReference type="ARBA" id="ARBA00022768"/>
    </source>
</evidence>
<comment type="subcellular location">
    <subcellularLocation>
        <location evidence="1">Cytoplasm</location>
    </subcellularLocation>
</comment>
<dbReference type="EnsemblMetazoa" id="CPIJ005761-RA">
    <property type="protein sequence ID" value="CPIJ005761-PA"/>
    <property type="gene ID" value="CPIJ005761"/>
</dbReference>
<dbReference type="InterPro" id="IPR027417">
    <property type="entry name" value="P-loop_NTPase"/>
</dbReference>
<dbReference type="OMA" id="EINTWPE"/>
<dbReference type="HOGENOM" id="CLU_1009200_0_0_1"/>
<accession>B0WEW1</accession>
<evidence type="ECO:0000313" key="9">
    <source>
        <dbReference type="EnsemblMetazoa" id="CPIJ005761-PA"/>
    </source>
</evidence>
<evidence type="ECO:0000313" key="8">
    <source>
        <dbReference type="EMBL" id="EDS25819.1"/>
    </source>
</evidence>
<reference evidence="9" key="2">
    <citation type="submission" date="2021-02" db="UniProtKB">
        <authorList>
            <consortium name="EnsemblMetazoa"/>
        </authorList>
    </citation>
    <scope>IDENTIFICATION</scope>
    <source>
        <strain evidence="9">JHB</strain>
    </source>
</reference>
<dbReference type="PANTHER" id="PTHR23115">
    <property type="entry name" value="TRANSLATION FACTOR"/>
    <property type="match status" value="1"/>
</dbReference>
<dbReference type="InterPro" id="IPR050100">
    <property type="entry name" value="TRAFAC_GTPase_members"/>
</dbReference>
<dbReference type="FunFam" id="2.40.30.10:FF:000005">
    <property type="entry name" value="Elongation factor 1-alpha"/>
    <property type="match status" value="1"/>
</dbReference>
<name>B0WEW1_CULQU</name>
<comment type="similarity">
    <text evidence="2">Belongs to the TRAFAC class translation factor GTPase superfamily. Classic translation factor GTPase family. EF-Tu/EF-1A subfamily.</text>
</comment>
<dbReference type="InterPro" id="IPR009001">
    <property type="entry name" value="Transl_elong_EF1A/Init_IF2_C"/>
</dbReference>
<evidence type="ECO:0000313" key="10">
    <source>
        <dbReference type="Proteomes" id="UP000002320"/>
    </source>
</evidence>
<dbReference type="Gene3D" id="3.40.50.300">
    <property type="entry name" value="P-loop containing nucleotide triphosphate hydrolases"/>
    <property type="match status" value="1"/>
</dbReference>
<dbReference type="eggNOG" id="KOG0052">
    <property type="taxonomic scope" value="Eukaryota"/>
</dbReference>
<dbReference type="AlphaFoldDB" id="B0WEW1"/>
<proteinExistence type="inferred from homology"/>
<dbReference type="Gene3D" id="2.40.30.10">
    <property type="entry name" value="Translation factors"/>
    <property type="match status" value="1"/>
</dbReference>
<dbReference type="InterPro" id="IPR054696">
    <property type="entry name" value="GTP-eEF1A_C"/>
</dbReference>
<dbReference type="Pfam" id="PF22594">
    <property type="entry name" value="GTP-eEF1A_C"/>
    <property type="match status" value="1"/>
</dbReference>
<gene>
    <name evidence="9" type="primary">6037320</name>
    <name evidence="8" type="ORF">CpipJ_CPIJ005761</name>
</gene>
<feature type="domain" description="GTP-eEF1A C-terminal" evidence="7">
    <location>
        <begin position="118"/>
        <end position="194"/>
    </location>
</feature>
<dbReference type="GO" id="GO:0003746">
    <property type="term" value="F:translation elongation factor activity"/>
    <property type="evidence" value="ECO:0007669"/>
    <property type="project" value="UniProtKB-KW"/>
</dbReference>
<dbReference type="Proteomes" id="UP000002320">
    <property type="component" value="Unassembled WGS sequence"/>
</dbReference>
<evidence type="ECO:0000259" key="7">
    <source>
        <dbReference type="Pfam" id="PF22594"/>
    </source>
</evidence>
<reference evidence="8" key="1">
    <citation type="submission" date="2007-03" db="EMBL/GenBank/DDBJ databases">
        <title>Annotation of Culex pipiens quinquefasciatus.</title>
        <authorList>
            <consortium name="The Broad Institute Genome Sequencing Platform"/>
            <person name="Atkinson P.W."/>
            <person name="Hemingway J."/>
            <person name="Christensen B.M."/>
            <person name="Higgs S."/>
            <person name="Kodira C."/>
            <person name="Hannick L."/>
            <person name="Megy K."/>
            <person name="O'Leary S."/>
            <person name="Pearson M."/>
            <person name="Haas B.J."/>
            <person name="Mauceli E."/>
            <person name="Wortman J.R."/>
            <person name="Lee N.H."/>
            <person name="Guigo R."/>
            <person name="Stanke M."/>
            <person name="Alvarado L."/>
            <person name="Amedeo P."/>
            <person name="Antoine C.H."/>
            <person name="Arensburger P."/>
            <person name="Bidwell S.L."/>
            <person name="Crawford M."/>
            <person name="Camaro F."/>
            <person name="Devon K."/>
            <person name="Engels R."/>
            <person name="Hammond M."/>
            <person name="Howarth C."/>
            <person name="Koehrsen M."/>
            <person name="Lawson D."/>
            <person name="Montgomery P."/>
            <person name="Nene V."/>
            <person name="Nusbaum C."/>
            <person name="Puiu D."/>
            <person name="Romero-Severson J."/>
            <person name="Severson D.W."/>
            <person name="Shumway M."/>
            <person name="Sisk P."/>
            <person name="Stolte C."/>
            <person name="Zeng Q."/>
            <person name="Eisenstadt E."/>
            <person name="Fraser-Liggett C."/>
            <person name="Strausberg R."/>
            <person name="Galagan J."/>
            <person name="Birren B."/>
            <person name="Collins F.H."/>
        </authorList>
    </citation>
    <scope>NUCLEOTIDE SEQUENCE [LARGE SCALE GENOMIC DNA]</scope>
    <source>
        <strain evidence="8">JHB</strain>
    </source>
</reference>
<evidence type="ECO:0000256" key="6">
    <source>
        <dbReference type="ARBA" id="ARBA00023134"/>
    </source>
</evidence>
<sequence length="276" mass="30745">MESTELPYNDARFEEIKKEILSYIQKNGYNPAAVAIVPISGWHGDNMLHQDVLVQGMGHRVQEGKADGKYLLETMDGVLTPTRPTDKPLHLPLKDVNKTVRRNATRSPAGGRARTQRITAQVIVLNRSGQISNGYTPVLECHTAHIACEYSEIKQKVFRRSGKSTEDHPKSIKSGDDTIVFLVPPKPLCAVAEKATKQHSILVTTRTVPLSEPEVDPVMSCGYLRRSRSLKLSQRTSAGVTCNWQEINTWPERLRLTATKESKLGQHIDSSISSRP</sequence>
<protein>
    <submittedName>
        <fullName evidence="8 9">Elongation factor 1-alpha</fullName>
    </submittedName>
</protein>
<dbReference type="SUPFAM" id="SSF50465">
    <property type="entry name" value="EF-Tu/eEF-1alpha/eIF2-gamma C-terminal domain"/>
    <property type="match status" value="1"/>
</dbReference>
<dbReference type="EMBL" id="DS231912">
    <property type="protein sequence ID" value="EDS25819.1"/>
    <property type="molecule type" value="Genomic_DNA"/>
</dbReference>
<evidence type="ECO:0000256" key="3">
    <source>
        <dbReference type="ARBA" id="ARBA00022741"/>
    </source>
</evidence>
<dbReference type="KEGG" id="cqu:CpipJ_CPIJ005761"/>
<dbReference type="VEuPathDB" id="VectorBase:CQUJHB003739"/>
<keyword evidence="4 8" id="KW-0251">Elongation factor</keyword>
<dbReference type="GO" id="GO:0005525">
    <property type="term" value="F:GTP binding"/>
    <property type="evidence" value="ECO:0007669"/>
    <property type="project" value="UniProtKB-KW"/>
</dbReference>
<keyword evidence="10" id="KW-1185">Reference proteome</keyword>
<dbReference type="STRING" id="7176.B0WEW1"/>
<dbReference type="OrthoDB" id="342024at2759"/>
<dbReference type="GO" id="GO:0005737">
    <property type="term" value="C:cytoplasm"/>
    <property type="evidence" value="ECO:0007669"/>
    <property type="project" value="UniProtKB-SubCell"/>
</dbReference>
<keyword evidence="6" id="KW-0342">GTP-binding</keyword>
<keyword evidence="3" id="KW-0547">Nucleotide-binding</keyword>